<dbReference type="AlphaFoldDB" id="A0A4U6D324"/>
<name>A0A4U6D324_9BACT</name>
<keyword evidence="3" id="KW-1185">Reference proteome</keyword>
<dbReference type="OrthoDB" id="962222at2"/>
<feature type="signal peptide" evidence="1">
    <location>
        <begin position="1"/>
        <end position="27"/>
    </location>
</feature>
<proteinExistence type="predicted"/>
<comment type="caution">
    <text evidence="2">The sequence shown here is derived from an EMBL/GenBank/DDBJ whole genome shotgun (WGS) entry which is preliminary data.</text>
</comment>
<evidence type="ECO:0000256" key="1">
    <source>
        <dbReference type="SAM" id="SignalP"/>
    </source>
</evidence>
<dbReference type="EMBL" id="SZVO01000010">
    <property type="protein sequence ID" value="TKT90268.1"/>
    <property type="molecule type" value="Genomic_DNA"/>
</dbReference>
<protein>
    <recommendedName>
        <fullName evidence="4">DUF5666 domain-containing protein</fullName>
    </recommendedName>
</protein>
<feature type="chain" id="PRO_5020475777" description="DUF5666 domain-containing protein" evidence="1">
    <location>
        <begin position="28"/>
        <end position="103"/>
    </location>
</feature>
<evidence type="ECO:0000313" key="2">
    <source>
        <dbReference type="EMBL" id="TKT90268.1"/>
    </source>
</evidence>
<sequence length="103" mass="11614">MKSKKFFILSGFAAFVLFGLTLLNSCAGGKTYSRKGTIQNIEYRKDGYTAYLKDKNGKDFDAVISRVRMQKEYKLLKAGDEVALSGDTIHLDNKVRVLVKQIK</sequence>
<organism evidence="2 3">
    <name type="scientific">Dyadobacter frigoris</name>
    <dbReference type="NCBI Taxonomy" id="2576211"/>
    <lineage>
        <taxon>Bacteria</taxon>
        <taxon>Pseudomonadati</taxon>
        <taxon>Bacteroidota</taxon>
        <taxon>Cytophagia</taxon>
        <taxon>Cytophagales</taxon>
        <taxon>Spirosomataceae</taxon>
        <taxon>Dyadobacter</taxon>
    </lineage>
</organism>
<evidence type="ECO:0008006" key="4">
    <source>
        <dbReference type="Google" id="ProtNLM"/>
    </source>
</evidence>
<evidence type="ECO:0000313" key="3">
    <source>
        <dbReference type="Proteomes" id="UP000304900"/>
    </source>
</evidence>
<accession>A0A4U6D324</accession>
<gene>
    <name evidence="2" type="ORF">FDK13_21255</name>
</gene>
<keyword evidence="1" id="KW-0732">Signal</keyword>
<dbReference type="Proteomes" id="UP000304900">
    <property type="component" value="Unassembled WGS sequence"/>
</dbReference>
<reference evidence="2 3" key="1">
    <citation type="submission" date="2019-05" db="EMBL/GenBank/DDBJ databases">
        <title>Dyadobacter AR-3-8 sp. nov., isolated from arctic soil.</title>
        <authorList>
            <person name="Chaudhary D.K."/>
        </authorList>
    </citation>
    <scope>NUCLEOTIDE SEQUENCE [LARGE SCALE GENOMIC DNA]</scope>
    <source>
        <strain evidence="2 3">AR-3-8</strain>
    </source>
</reference>
<dbReference type="RefSeq" id="WP_137342031.1">
    <property type="nucleotide sequence ID" value="NZ_SZVO01000010.1"/>
</dbReference>